<gene>
    <name evidence="3" type="ORF">K1X11_020260</name>
</gene>
<dbReference type="InterPro" id="IPR007837">
    <property type="entry name" value="DinB"/>
</dbReference>
<name>A0ABZ1C6W9_9BACT</name>
<dbReference type="Gene3D" id="1.20.120.450">
    <property type="entry name" value="dinb family like domain"/>
    <property type="match status" value="1"/>
</dbReference>
<dbReference type="Proteomes" id="UP000738431">
    <property type="component" value="Chromosome"/>
</dbReference>
<evidence type="ECO:0000256" key="2">
    <source>
        <dbReference type="ARBA" id="ARBA00022723"/>
    </source>
</evidence>
<accession>A0ABZ1C6W9</accession>
<proteinExistence type="inferred from homology"/>
<reference evidence="3 4" key="1">
    <citation type="submission" date="2021-08" db="EMBL/GenBank/DDBJ databases">
        <authorList>
            <person name="Zhang D."/>
            <person name="Zhang A."/>
            <person name="Wang L."/>
        </authorList>
    </citation>
    <scope>NUCLEOTIDE SEQUENCE [LARGE SCALE GENOMIC DNA]</scope>
    <source>
        <strain evidence="3 4">WL0086</strain>
    </source>
</reference>
<evidence type="ECO:0000256" key="1">
    <source>
        <dbReference type="ARBA" id="ARBA00008635"/>
    </source>
</evidence>
<evidence type="ECO:0000313" key="3">
    <source>
        <dbReference type="EMBL" id="WRQ87153.1"/>
    </source>
</evidence>
<protein>
    <submittedName>
        <fullName evidence="3">DinB family protein</fullName>
    </submittedName>
</protein>
<evidence type="ECO:0000313" key="4">
    <source>
        <dbReference type="Proteomes" id="UP000738431"/>
    </source>
</evidence>
<dbReference type="EMBL" id="CP139781">
    <property type="protein sequence ID" value="WRQ87153.1"/>
    <property type="molecule type" value="Genomic_DNA"/>
</dbReference>
<dbReference type="InterPro" id="IPR034660">
    <property type="entry name" value="DinB/YfiT-like"/>
</dbReference>
<organism evidence="3 4">
    <name type="scientific">Actomonas aquatica</name>
    <dbReference type="NCBI Taxonomy" id="2866162"/>
    <lineage>
        <taxon>Bacteria</taxon>
        <taxon>Pseudomonadati</taxon>
        <taxon>Verrucomicrobiota</taxon>
        <taxon>Opitutia</taxon>
        <taxon>Opitutales</taxon>
        <taxon>Opitutaceae</taxon>
        <taxon>Actomonas</taxon>
    </lineage>
</organism>
<dbReference type="Pfam" id="PF05163">
    <property type="entry name" value="DinB"/>
    <property type="match status" value="1"/>
</dbReference>
<reference evidence="3 4" key="2">
    <citation type="submission" date="2023-12" db="EMBL/GenBank/DDBJ databases">
        <title>Description of an unclassified Opitutus bacterium of Verrucomicrobiota.</title>
        <authorList>
            <person name="Zhang D.-F."/>
        </authorList>
    </citation>
    <scope>NUCLEOTIDE SEQUENCE [LARGE SCALE GENOMIC DNA]</scope>
    <source>
        <strain evidence="3 4">WL0086</strain>
    </source>
</reference>
<dbReference type="SUPFAM" id="SSF109854">
    <property type="entry name" value="DinB/YfiT-like putative metalloenzymes"/>
    <property type="match status" value="1"/>
</dbReference>
<dbReference type="PANTHER" id="PTHR39473:SF1">
    <property type="entry name" value="DINB-LIKE DOMAIN-CONTAINING PROTEIN"/>
    <property type="match status" value="1"/>
</dbReference>
<comment type="similarity">
    <text evidence="1">Belongs to the DinB family.</text>
</comment>
<keyword evidence="2" id="KW-0479">Metal-binding</keyword>
<dbReference type="RefSeq" id="WP_221029434.1">
    <property type="nucleotide sequence ID" value="NZ_CP139781.1"/>
</dbReference>
<sequence length="178" mass="19189">MPPRSVVTAAVQANLVLVAQGQGVIQSLGQQRYTRPYAGCFNSSAGGHFRHAIEHYQAFLQAVKTGELDYENRARDLQIESLADYAAAAWEQIAAGLQALVGGAHDGQRLTMASESVEGGTMQTSVERELEFLINHTVHHFALIAVIAQAHGASVPQDFGMAPSTLKYREAQEPACAR</sequence>
<keyword evidence="4" id="KW-1185">Reference proteome</keyword>
<dbReference type="PANTHER" id="PTHR39473">
    <property type="match status" value="1"/>
</dbReference>